<dbReference type="CDD" id="cd06060">
    <property type="entry name" value="misato"/>
    <property type="match status" value="1"/>
</dbReference>
<dbReference type="InterPro" id="IPR029209">
    <property type="entry name" value="DML1/Misato_tubulin"/>
</dbReference>
<comment type="function">
    <text evidence="1">Involved in the partitioning of the mitochondrial organelle and mitochondrial DNA (mtDNA) inheritance.</text>
</comment>
<dbReference type="PANTHER" id="PTHR13391:SF0">
    <property type="entry name" value="PROTEIN MISATO HOMOLOG 1"/>
    <property type="match status" value="1"/>
</dbReference>
<dbReference type="InterPro" id="IPR049942">
    <property type="entry name" value="DML1/Misato"/>
</dbReference>
<evidence type="ECO:0000313" key="9">
    <source>
        <dbReference type="Proteomes" id="UP000664521"/>
    </source>
</evidence>
<organism evidence="8 9">
    <name type="scientific">Heterodermia speciosa</name>
    <dbReference type="NCBI Taxonomy" id="116794"/>
    <lineage>
        <taxon>Eukaryota</taxon>
        <taxon>Fungi</taxon>
        <taxon>Dikarya</taxon>
        <taxon>Ascomycota</taxon>
        <taxon>Pezizomycotina</taxon>
        <taxon>Lecanoromycetes</taxon>
        <taxon>OSLEUM clade</taxon>
        <taxon>Lecanoromycetidae</taxon>
        <taxon>Caliciales</taxon>
        <taxon>Physciaceae</taxon>
        <taxon>Heterodermia</taxon>
    </lineage>
</organism>
<evidence type="ECO:0000256" key="4">
    <source>
        <dbReference type="ARBA" id="ARBA00023128"/>
    </source>
</evidence>
<accession>A0A8H3G3U9</accession>
<gene>
    <name evidence="8" type="primary">DML1</name>
    <name evidence="8" type="ORF">HETSPECPRED_000599</name>
</gene>
<dbReference type="Gene3D" id="3.40.50.1440">
    <property type="entry name" value="Tubulin/FtsZ, GTPase domain"/>
    <property type="match status" value="1"/>
</dbReference>
<dbReference type="GO" id="GO:0007005">
    <property type="term" value="P:mitochondrion organization"/>
    <property type="evidence" value="ECO:0007669"/>
    <property type="project" value="InterPro"/>
</dbReference>
<evidence type="ECO:0000313" key="8">
    <source>
        <dbReference type="EMBL" id="CAF9937631.1"/>
    </source>
</evidence>
<feature type="region of interest" description="Disordered" evidence="5">
    <location>
        <begin position="350"/>
        <end position="381"/>
    </location>
</feature>
<dbReference type="EMBL" id="CAJPDS010000103">
    <property type="protein sequence ID" value="CAF9937631.1"/>
    <property type="molecule type" value="Genomic_DNA"/>
</dbReference>
<evidence type="ECO:0000256" key="3">
    <source>
        <dbReference type="ARBA" id="ARBA00008507"/>
    </source>
</evidence>
<protein>
    <submittedName>
        <fullName evidence="8">MtDNA inheritance, partitioning of the mitochondrial organelle</fullName>
    </submittedName>
</protein>
<dbReference type="InterPro" id="IPR019605">
    <property type="entry name" value="Misato_II_tubulin-like"/>
</dbReference>
<evidence type="ECO:0000259" key="6">
    <source>
        <dbReference type="Pfam" id="PF10644"/>
    </source>
</evidence>
<sequence length="538" mass="59545">MHEILTIQLGHRANHLATHFWNTQESYFTYSPHDDPSPVDHDIHFRPGIGPSGEETYTPRTLIYDLKGGFGSLRRSGGLYEDGDVPNDDEVWNGRTLLQTSPAIQPSSYTTALNAGASTPPQLTTSTVRFWSDFSRVFYHPRSIVQINDYELASSILPFENWDSGEELFRRLDGQGGGDSGEGIIDRDVRRWAEECDHMQGVQVWTGTDDAWGGFAGRYTEALRDEMGKIGIWTWGIMEEQGRGSRAKQLLRAMNAAKSTYEISPQASIYIPVAIPATPFPPYLHLDRQSEWHTSALLSMVLESMTLPSRLRPGQGRRGLLDDLAMPLNVNGNQRIAALQCSIPKAAEPDSHDVNLLPADNDQRVPGSNTSEGLHGGNDLQQTNARFDLDLSCGETASSAFGPIHHKASEHVFGRVDCSRDPDQSLPEINGEDDGISRKRRRLAGVPIIERYHSSLQYPLIDSFPSIVPQPPSSSKTTPVHASLSTSSRISTYVRRLQRIAGRMTSPDEREALFNGLGEIGDAYEEGWNSGADDDSDD</sequence>
<dbReference type="Proteomes" id="UP000664521">
    <property type="component" value="Unassembled WGS sequence"/>
</dbReference>
<evidence type="ECO:0000256" key="1">
    <source>
        <dbReference type="ARBA" id="ARBA00003757"/>
    </source>
</evidence>
<reference evidence="8" key="1">
    <citation type="submission" date="2021-03" db="EMBL/GenBank/DDBJ databases">
        <authorList>
            <person name="Tagirdzhanova G."/>
        </authorList>
    </citation>
    <scope>NUCLEOTIDE SEQUENCE</scope>
</reference>
<evidence type="ECO:0000259" key="7">
    <source>
        <dbReference type="Pfam" id="PF14881"/>
    </source>
</evidence>
<comment type="similarity">
    <text evidence="3">Belongs to the misato family.</text>
</comment>
<dbReference type="AlphaFoldDB" id="A0A8H3G3U9"/>
<dbReference type="Pfam" id="PF14881">
    <property type="entry name" value="Tubulin_3"/>
    <property type="match status" value="1"/>
</dbReference>
<dbReference type="GO" id="GO:0005739">
    <property type="term" value="C:mitochondrion"/>
    <property type="evidence" value="ECO:0007669"/>
    <property type="project" value="UniProtKB-SubCell"/>
</dbReference>
<comment type="caution">
    <text evidence="8">The sequence shown here is derived from an EMBL/GenBank/DDBJ whole genome shotgun (WGS) entry which is preliminary data.</text>
</comment>
<evidence type="ECO:0000256" key="5">
    <source>
        <dbReference type="SAM" id="MobiDB-lite"/>
    </source>
</evidence>
<feature type="domain" description="DML1/Misato tubulin" evidence="7">
    <location>
        <begin position="120"/>
        <end position="311"/>
    </location>
</feature>
<feature type="domain" description="Misato Segment II tubulin-like" evidence="6">
    <location>
        <begin position="2"/>
        <end position="114"/>
    </location>
</feature>
<keyword evidence="4" id="KW-0496">Mitochondrion</keyword>
<dbReference type="OrthoDB" id="271881at2759"/>
<dbReference type="PANTHER" id="PTHR13391">
    <property type="entry name" value="MITOCHONDRIAL DISTRIBUTION REGULATOR MISATO"/>
    <property type="match status" value="1"/>
</dbReference>
<proteinExistence type="inferred from homology"/>
<name>A0A8H3G3U9_9LECA</name>
<dbReference type="InterPro" id="IPR036525">
    <property type="entry name" value="Tubulin/FtsZ_GTPase_sf"/>
</dbReference>
<dbReference type="SUPFAM" id="SSF52490">
    <property type="entry name" value="Tubulin nucleotide-binding domain-like"/>
    <property type="match status" value="1"/>
</dbReference>
<evidence type="ECO:0000256" key="2">
    <source>
        <dbReference type="ARBA" id="ARBA00004173"/>
    </source>
</evidence>
<dbReference type="Pfam" id="PF10644">
    <property type="entry name" value="Misat_Tub_SegII"/>
    <property type="match status" value="1"/>
</dbReference>
<comment type="subcellular location">
    <subcellularLocation>
        <location evidence="2">Mitochondrion</location>
    </subcellularLocation>
</comment>
<keyword evidence="9" id="KW-1185">Reference proteome</keyword>